<evidence type="ECO:0000313" key="2">
    <source>
        <dbReference type="EMBL" id="NIK90450.1"/>
    </source>
</evidence>
<dbReference type="RefSeq" id="WP_167085014.1">
    <property type="nucleotide sequence ID" value="NZ_BAAADC010000001.1"/>
</dbReference>
<evidence type="ECO:0000256" key="1">
    <source>
        <dbReference type="SAM" id="Phobius"/>
    </source>
</evidence>
<gene>
    <name evidence="2" type="ORF">FHS83_003768</name>
</gene>
<name>A0A846N630_9PROT</name>
<dbReference type="EMBL" id="JAASRM010000001">
    <property type="protein sequence ID" value="NIK90450.1"/>
    <property type="molecule type" value="Genomic_DNA"/>
</dbReference>
<organism evidence="2 3">
    <name type="scientific">Rhizomicrobium palustre</name>
    <dbReference type="NCBI Taxonomy" id="189966"/>
    <lineage>
        <taxon>Bacteria</taxon>
        <taxon>Pseudomonadati</taxon>
        <taxon>Pseudomonadota</taxon>
        <taxon>Alphaproteobacteria</taxon>
        <taxon>Micropepsales</taxon>
        <taxon>Micropepsaceae</taxon>
        <taxon>Rhizomicrobium</taxon>
    </lineage>
</organism>
<keyword evidence="1" id="KW-0812">Transmembrane</keyword>
<feature type="transmembrane region" description="Helical" evidence="1">
    <location>
        <begin position="96"/>
        <end position="117"/>
    </location>
</feature>
<keyword evidence="1" id="KW-1133">Transmembrane helix</keyword>
<comment type="caution">
    <text evidence="2">The sequence shown here is derived from an EMBL/GenBank/DDBJ whole genome shotgun (WGS) entry which is preliminary data.</text>
</comment>
<accession>A0A846N630</accession>
<dbReference type="AlphaFoldDB" id="A0A846N630"/>
<protein>
    <submittedName>
        <fullName evidence="2">Uncharacterized protein</fullName>
    </submittedName>
</protein>
<sequence length="225" mass="24909">MARGSDRSLDFTDFMVYLIALPLAGAAGLYTLQAHLQSRACPQNTFLHGSLGGDSLALTAGLFYLVLFIMVALLLLRAAPDDWSSEKYTFQQARPLLNYGSVACAGLAVILAAYTTWETFGQYCATPQFISYRASPITPFKQLAWSEISTIRPSCHYSAGRRYSGWEKTYLVQFKNGITLDFADGGGLKYKISTLRQILQGRHIRFDAGRVSRNCPDFDIYGTAP</sequence>
<reference evidence="2 3" key="1">
    <citation type="submission" date="2020-03" db="EMBL/GenBank/DDBJ databases">
        <title>Genomic Encyclopedia of Type Strains, Phase IV (KMG-IV): sequencing the most valuable type-strain genomes for metagenomic binning, comparative biology and taxonomic classification.</title>
        <authorList>
            <person name="Goeker M."/>
        </authorList>
    </citation>
    <scope>NUCLEOTIDE SEQUENCE [LARGE SCALE GENOMIC DNA]</scope>
    <source>
        <strain evidence="2 3">DSM 19867</strain>
    </source>
</reference>
<dbReference type="Proteomes" id="UP000570514">
    <property type="component" value="Unassembled WGS sequence"/>
</dbReference>
<keyword evidence="1" id="KW-0472">Membrane</keyword>
<keyword evidence="3" id="KW-1185">Reference proteome</keyword>
<feature type="transmembrane region" description="Helical" evidence="1">
    <location>
        <begin position="14"/>
        <end position="36"/>
    </location>
</feature>
<evidence type="ECO:0000313" key="3">
    <source>
        <dbReference type="Proteomes" id="UP000570514"/>
    </source>
</evidence>
<feature type="transmembrane region" description="Helical" evidence="1">
    <location>
        <begin position="56"/>
        <end position="76"/>
    </location>
</feature>
<proteinExistence type="predicted"/>